<dbReference type="InterPro" id="IPR021331">
    <property type="entry name" value="Hva1_TUDOR"/>
</dbReference>
<feature type="domain" description="Hypervirulence associated protein TUDOR" evidence="1">
    <location>
        <begin position="20"/>
        <end position="58"/>
    </location>
</feature>
<gene>
    <name evidence="2" type="ORF">DM02DRAFT_545899</name>
</gene>
<name>A0A2V1D028_9PLEO</name>
<proteinExistence type="predicted"/>
<evidence type="ECO:0000313" key="3">
    <source>
        <dbReference type="Proteomes" id="UP000244855"/>
    </source>
</evidence>
<reference evidence="2 3" key="1">
    <citation type="journal article" date="2018" name="Sci. Rep.">
        <title>Comparative genomics provides insights into the lifestyle and reveals functional heterogeneity of dark septate endophytic fungi.</title>
        <authorList>
            <person name="Knapp D.G."/>
            <person name="Nemeth J.B."/>
            <person name="Barry K."/>
            <person name="Hainaut M."/>
            <person name="Henrissat B."/>
            <person name="Johnson J."/>
            <person name="Kuo A."/>
            <person name="Lim J.H.P."/>
            <person name="Lipzen A."/>
            <person name="Nolan M."/>
            <person name="Ohm R.A."/>
            <person name="Tamas L."/>
            <person name="Grigoriev I.V."/>
            <person name="Spatafora J.W."/>
            <person name="Nagy L.G."/>
            <person name="Kovacs G.M."/>
        </authorList>
    </citation>
    <scope>NUCLEOTIDE SEQUENCE [LARGE SCALE GENOMIC DNA]</scope>
    <source>
        <strain evidence="2 3">DSE2036</strain>
    </source>
</reference>
<dbReference type="Pfam" id="PF11160">
    <property type="entry name" value="Hva1_TUDOR"/>
    <property type="match status" value="1"/>
</dbReference>
<dbReference type="AlphaFoldDB" id="A0A2V1D028"/>
<dbReference type="Gene3D" id="2.30.30.1060">
    <property type="match status" value="1"/>
</dbReference>
<dbReference type="EMBL" id="KZ805875">
    <property type="protein sequence ID" value="PVH91388.1"/>
    <property type="molecule type" value="Genomic_DNA"/>
</dbReference>
<dbReference type="STRING" id="97972.A0A2V1D028"/>
<keyword evidence="3" id="KW-1185">Reference proteome</keyword>
<organism evidence="2 3">
    <name type="scientific">Periconia macrospinosa</name>
    <dbReference type="NCBI Taxonomy" id="97972"/>
    <lineage>
        <taxon>Eukaryota</taxon>
        <taxon>Fungi</taxon>
        <taxon>Dikarya</taxon>
        <taxon>Ascomycota</taxon>
        <taxon>Pezizomycotina</taxon>
        <taxon>Dothideomycetes</taxon>
        <taxon>Pleosporomycetidae</taxon>
        <taxon>Pleosporales</taxon>
        <taxon>Massarineae</taxon>
        <taxon>Periconiaceae</taxon>
        <taxon>Periconia</taxon>
    </lineage>
</organism>
<evidence type="ECO:0000259" key="1">
    <source>
        <dbReference type="Pfam" id="PF11160"/>
    </source>
</evidence>
<evidence type="ECO:0000313" key="2">
    <source>
        <dbReference type="EMBL" id="PVH91388.1"/>
    </source>
</evidence>
<dbReference type="OrthoDB" id="2138648at2759"/>
<dbReference type="Proteomes" id="UP000244855">
    <property type="component" value="Unassembled WGS sequence"/>
</dbReference>
<accession>A0A2V1D028</accession>
<protein>
    <recommendedName>
        <fullName evidence="1">Hypervirulence associated protein TUDOR domain-containing protein</fullName>
    </recommendedName>
</protein>
<sequence>MPTKNEDQVVSKQGLPIEEGDHVYTKIRGGRHEGDVEKIITSEQEAKKENLKNPPKVWVMEWRRFRPVTDRFRCFSQIRRGKSVAHNPGTLDIVEGSEK</sequence>